<dbReference type="OrthoDB" id="15108at2759"/>
<evidence type="ECO:0000256" key="1">
    <source>
        <dbReference type="ARBA" id="ARBA00004434"/>
    </source>
</evidence>
<dbReference type="OMA" id="TMYQRFR"/>
<keyword evidence="5" id="KW-0679">Respiratory chain</keyword>
<dbReference type="PANTHER" id="PTHR39476:SF1">
    <property type="entry name" value="NADH DEHYDROGENASE [UBIQUINONE] 1 BETA SUBCOMPLEX SUBUNIT 4"/>
    <property type="match status" value="1"/>
</dbReference>
<sequence>MAGGHHRSVKIDPAIERWQNMHNTMYQRFRWTPKNAPILLLWGFGVPSLIYMGISSTNNLWDYTGKNKDESLLRVSPEAESA</sequence>
<dbReference type="InterPro" id="IPR009866">
    <property type="entry name" value="NADH_UbQ_OxRdtase_NDUFB4_su"/>
</dbReference>
<keyword evidence="10" id="KW-0496">Mitochondrion</keyword>
<evidence type="ECO:0000256" key="6">
    <source>
        <dbReference type="ARBA" id="ARBA00022692"/>
    </source>
</evidence>
<evidence type="ECO:0000256" key="10">
    <source>
        <dbReference type="ARBA" id="ARBA00023128"/>
    </source>
</evidence>
<evidence type="ECO:0000256" key="8">
    <source>
        <dbReference type="ARBA" id="ARBA00022982"/>
    </source>
</evidence>
<evidence type="ECO:0000256" key="12">
    <source>
        <dbReference type="ARBA" id="ARBA00030212"/>
    </source>
</evidence>
<keyword evidence="9 14" id="KW-1133">Transmembrane helix</keyword>
<keyword evidence="7" id="KW-0999">Mitochondrion inner membrane</keyword>
<keyword evidence="16" id="KW-1185">Reference proteome</keyword>
<keyword evidence="4" id="KW-0813">Transport</keyword>
<evidence type="ECO:0000256" key="7">
    <source>
        <dbReference type="ARBA" id="ARBA00022792"/>
    </source>
</evidence>
<dbReference type="PANTHER" id="PTHR39476">
    <property type="entry name" value="NADH:UBIQUINONE OXIDOREDUCTASE 6.6KD SUBUNIT"/>
    <property type="match status" value="1"/>
</dbReference>
<evidence type="ECO:0000256" key="4">
    <source>
        <dbReference type="ARBA" id="ARBA00022448"/>
    </source>
</evidence>
<evidence type="ECO:0000313" key="16">
    <source>
        <dbReference type="Proteomes" id="UP000186303"/>
    </source>
</evidence>
<dbReference type="EMBL" id="LT671824">
    <property type="protein sequence ID" value="SHO78197.1"/>
    <property type="molecule type" value="Genomic_DNA"/>
</dbReference>
<comment type="similarity">
    <text evidence="2">Belongs to the complex I NDUFB4 subunit family.</text>
</comment>
<evidence type="ECO:0000313" key="15">
    <source>
        <dbReference type="EMBL" id="SHO78197.1"/>
    </source>
</evidence>
<evidence type="ECO:0000256" key="13">
    <source>
        <dbReference type="ARBA" id="ARBA00030987"/>
    </source>
</evidence>
<organism evidence="15 16">
    <name type="scientific">Malassezia sympodialis (strain ATCC 42132)</name>
    <name type="common">Atopic eczema-associated yeast</name>
    <dbReference type="NCBI Taxonomy" id="1230383"/>
    <lineage>
        <taxon>Eukaryota</taxon>
        <taxon>Fungi</taxon>
        <taxon>Dikarya</taxon>
        <taxon>Basidiomycota</taxon>
        <taxon>Ustilaginomycotina</taxon>
        <taxon>Malasseziomycetes</taxon>
        <taxon>Malasseziales</taxon>
        <taxon>Malasseziaceae</taxon>
        <taxon>Malassezia</taxon>
    </lineage>
</organism>
<evidence type="ECO:0000256" key="5">
    <source>
        <dbReference type="ARBA" id="ARBA00022660"/>
    </source>
</evidence>
<evidence type="ECO:0000256" key="9">
    <source>
        <dbReference type="ARBA" id="ARBA00022989"/>
    </source>
</evidence>
<dbReference type="Proteomes" id="UP000186303">
    <property type="component" value="Chromosome 4"/>
</dbReference>
<evidence type="ECO:0000256" key="2">
    <source>
        <dbReference type="ARBA" id="ARBA00007260"/>
    </source>
</evidence>
<accession>A0A1M8A7B1</accession>
<gene>
    <name evidence="15" type="ORF">MSYG_2539</name>
</gene>
<keyword evidence="6 14" id="KW-0812">Transmembrane</keyword>
<dbReference type="AlphaFoldDB" id="A0A1M8A7B1"/>
<evidence type="ECO:0000256" key="14">
    <source>
        <dbReference type="SAM" id="Phobius"/>
    </source>
</evidence>
<keyword evidence="8" id="KW-0249">Electron transport</keyword>
<reference evidence="16" key="1">
    <citation type="journal article" date="2017" name="Nucleic Acids Res.">
        <title>Proteogenomics produces comprehensive and highly accurate protein-coding gene annotation in a complete genome assembly of Malassezia sympodialis.</title>
        <authorList>
            <person name="Zhu Y."/>
            <person name="Engstroem P.G."/>
            <person name="Tellgren-Roth C."/>
            <person name="Baudo C.D."/>
            <person name="Kennell J.C."/>
            <person name="Sun S."/>
            <person name="Billmyre R.B."/>
            <person name="Schroeder M.S."/>
            <person name="Andersson A."/>
            <person name="Holm T."/>
            <person name="Sigurgeirsson B."/>
            <person name="Wu G."/>
            <person name="Sankaranarayanan S.R."/>
            <person name="Siddharthan R."/>
            <person name="Sanyal K."/>
            <person name="Lundeberg J."/>
            <person name="Nystedt B."/>
            <person name="Boekhout T."/>
            <person name="Dawson T.L. Jr."/>
            <person name="Heitman J."/>
            <person name="Scheynius A."/>
            <person name="Lehtioe J."/>
        </authorList>
    </citation>
    <scope>NUCLEOTIDE SEQUENCE [LARGE SCALE GENOMIC DNA]</scope>
    <source>
        <strain evidence="16">ATCC 42132</strain>
    </source>
</reference>
<protein>
    <recommendedName>
        <fullName evidence="3">NADH dehydrogenase [ubiquinone] 1 beta subcomplex subunit 4</fullName>
    </recommendedName>
    <alternativeName>
        <fullName evidence="12">Complex I-B15</fullName>
    </alternativeName>
    <alternativeName>
        <fullName evidence="13">NADH-ubiquinone oxidoreductase B15 subunit</fullName>
    </alternativeName>
</protein>
<name>A0A1M8A7B1_MALS4</name>
<dbReference type="VEuPathDB" id="FungiDB:MSYG_2539"/>
<evidence type="ECO:0000256" key="11">
    <source>
        <dbReference type="ARBA" id="ARBA00023136"/>
    </source>
</evidence>
<comment type="subcellular location">
    <subcellularLocation>
        <location evidence="1">Mitochondrion inner membrane</location>
        <topology evidence="1">Single-pass membrane protein</topology>
    </subcellularLocation>
</comment>
<dbReference type="GO" id="GO:0005743">
    <property type="term" value="C:mitochondrial inner membrane"/>
    <property type="evidence" value="ECO:0007669"/>
    <property type="project" value="UniProtKB-SubCell"/>
</dbReference>
<dbReference type="Pfam" id="PF07225">
    <property type="entry name" value="NDUF_B4"/>
    <property type="match status" value="1"/>
</dbReference>
<proteinExistence type="inferred from homology"/>
<keyword evidence="11 14" id="KW-0472">Membrane</keyword>
<evidence type="ECO:0000256" key="3">
    <source>
        <dbReference type="ARBA" id="ARBA00018681"/>
    </source>
</evidence>
<feature type="transmembrane region" description="Helical" evidence="14">
    <location>
        <begin position="35"/>
        <end position="54"/>
    </location>
</feature>